<dbReference type="PRINTS" id="PR00116">
    <property type="entry name" value="ARGINASE"/>
</dbReference>
<dbReference type="NCBIfam" id="TIGR01229">
    <property type="entry name" value="rocF_arginase"/>
    <property type="match status" value="1"/>
</dbReference>
<dbReference type="CDD" id="cd09989">
    <property type="entry name" value="Arginase"/>
    <property type="match status" value="1"/>
</dbReference>
<evidence type="ECO:0000256" key="1">
    <source>
        <dbReference type="ARBA" id="ARBA00005098"/>
    </source>
</evidence>
<feature type="binding site" evidence="9">
    <location>
        <position position="231"/>
    </location>
    <ligand>
        <name>Mn(2+)</name>
        <dbReference type="ChEBI" id="CHEBI:29035"/>
        <label>1</label>
    </ligand>
</feature>
<feature type="binding site" evidence="9">
    <location>
        <position position="130"/>
    </location>
    <ligand>
        <name>Mn(2+)</name>
        <dbReference type="ChEBI" id="CHEBI:29035"/>
        <label>1</label>
    </ligand>
</feature>
<dbReference type="PIRSF" id="PIRSF036979">
    <property type="entry name" value="Arginase"/>
    <property type="match status" value="1"/>
</dbReference>
<evidence type="ECO:0000313" key="13">
    <source>
        <dbReference type="EMBL" id="MFC7141762.1"/>
    </source>
</evidence>
<dbReference type="GeneID" id="78822085"/>
<comment type="caution">
    <text evidence="13">The sequence shown here is derived from an EMBL/GenBank/DDBJ whole genome shotgun (WGS) entry which is preliminary data.</text>
</comment>
<keyword evidence="14" id="KW-1185">Reference proteome</keyword>
<evidence type="ECO:0000256" key="4">
    <source>
        <dbReference type="ARBA" id="ARBA00022503"/>
    </source>
</evidence>
<evidence type="ECO:0000256" key="3">
    <source>
        <dbReference type="ARBA" id="ARBA00018123"/>
    </source>
</evidence>
<evidence type="ECO:0000256" key="5">
    <source>
        <dbReference type="ARBA" id="ARBA00022723"/>
    </source>
</evidence>
<dbReference type="GO" id="GO:0006525">
    <property type="term" value="P:arginine metabolic process"/>
    <property type="evidence" value="ECO:0007669"/>
    <property type="project" value="UniProtKB-KW"/>
</dbReference>
<comment type="cofactor">
    <cofactor evidence="9">
        <name>Mn(2+)</name>
        <dbReference type="ChEBI" id="CHEBI:29035"/>
    </cofactor>
    <text evidence="9">Binds 2 manganese ions per subunit.</text>
</comment>
<dbReference type="RefSeq" id="WP_274322840.1">
    <property type="nucleotide sequence ID" value="NZ_CP118158.1"/>
</dbReference>
<dbReference type="PROSITE" id="PS51409">
    <property type="entry name" value="ARGINASE_2"/>
    <property type="match status" value="1"/>
</dbReference>
<protein>
    <recommendedName>
        <fullName evidence="3">Arginase</fullName>
        <ecNumber evidence="2">3.5.3.1</ecNumber>
    </recommendedName>
</protein>
<dbReference type="PROSITE" id="PS01053">
    <property type="entry name" value="ARGINASE_1"/>
    <property type="match status" value="1"/>
</dbReference>
<keyword evidence="4" id="KW-0056">Arginine metabolism</keyword>
<dbReference type="PANTHER" id="PTHR43782:SF3">
    <property type="entry name" value="ARGINASE"/>
    <property type="match status" value="1"/>
</dbReference>
<dbReference type="EC" id="3.5.3.1" evidence="2"/>
<feature type="binding site" evidence="9">
    <location>
        <position position="126"/>
    </location>
    <ligand>
        <name>Mn(2+)</name>
        <dbReference type="ChEBI" id="CHEBI:29035"/>
        <label>2</label>
    </ligand>
</feature>
<proteinExistence type="inferred from homology"/>
<dbReference type="AlphaFoldDB" id="A0ABD5Y2R2"/>
<dbReference type="SUPFAM" id="SSF52768">
    <property type="entry name" value="Arginase/deacetylase"/>
    <property type="match status" value="1"/>
</dbReference>
<feature type="region of interest" description="Disordered" evidence="12">
    <location>
        <begin position="44"/>
        <end position="69"/>
    </location>
</feature>
<dbReference type="Gene3D" id="3.40.800.10">
    <property type="entry name" value="Ureohydrolase domain"/>
    <property type="match status" value="1"/>
</dbReference>
<feature type="binding site" evidence="9">
    <location>
        <position position="104"/>
    </location>
    <ligand>
        <name>Mn(2+)</name>
        <dbReference type="ChEBI" id="CHEBI:29035"/>
        <label>1</label>
    </ligand>
</feature>
<keyword evidence="6 11" id="KW-0378">Hydrolase</keyword>
<keyword evidence="7 9" id="KW-0464">Manganese</keyword>
<evidence type="ECO:0000256" key="2">
    <source>
        <dbReference type="ARBA" id="ARBA00012168"/>
    </source>
</evidence>
<evidence type="ECO:0000256" key="6">
    <source>
        <dbReference type="ARBA" id="ARBA00022801"/>
    </source>
</evidence>
<evidence type="ECO:0000256" key="9">
    <source>
        <dbReference type="PIRSR" id="PIRSR036979-1"/>
    </source>
</evidence>
<dbReference type="InterPro" id="IPR006035">
    <property type="entry name" value="Ureohydrolase"/>
</dbReference>
<evidence type="ECO:0000256" key="12">
    <source>
        <dbReference type="SAM" id="MobiDB-lite"/>
    </source>
</evidence>
<dbReference type="GO" id="GO:0046872">
    <property type="term" value="F:metal ion binding"/>
    <property type="evidence" value="ECO:0007669"/>
    <property type="project" value="UniProtKB-KW"/>
</dbReference>
<accession>A0ABD5Y2R2</accession>
<evidence type="ECO:0000256" key="11">
    <source>
        <dbReference type="RuleBase" id="RU003684"/>
    </source>
</evidence>
<dbReference type="InterPro" id="IPR014033">
    <property type="entry name" value="Arginase"/>
</dbReference>
<dbReference type="PANTHER" id="PTHR43782">
    <property type="entry name" value="ARGINASE"/>
    <property type="match status" value="1"/>
</dbReference>
<evidence type="ECO:0000256" key="7">
    <source>
        <dbReference type="ARBA" id="ARBA00023211"/>
    </source>
</evidence>
<organism evidence="13 14">
    <name type="scientific">Halosimplex aquaticum</name>
    <dbReference type="NCBI Taxonomy" id="3026162"/>
    <lineage>
        <taxon>Archaea</taxon>
        <taxon>Methanobacteriati</taxon>
        <taxon>Methanobacteriota</taxon>
        <taxon>Stenosarchaea group</taxon>
        <taxon>Halobacteria</taxon>
        <taxon>Halobacteriales</taxon>
        <taxon>Haloarculaceae</taxon>
        <taxon>Halosimplex</taxon>
    </lineage>
</organism>
<feature type="binding site" evidence="9">
    <location>
        <position position="229"/>
    </location>
    <ligand>
        <name>Mn(2+)</name>
        <dbReference type="ChEBI" id="CHEBI:29035"/>
        <label>1</label>
    </ligand>
</feature>
<comment type="pathway">
    <text evidence="1">Nitrogen metabolism; urea cycle; L-ornithine and urea from L-arginine: step 1/1.</text>
</comment>
<comment type="similarity">
    <text evidence="10 11">Belongs to the arginase family.</text>
</comment>
<sequence length="304" mass="31780">MDRPVRVFGVPMDLGADRRGVDMGPSAIRYGGLTDELESLGIDCEDGGNLAVPSPSQTDPESGRPPDGRAKYLAATEEVCRRLADEVAGAVDDRRVPLVLGGDHSIAIGTVGGVARDRDLGVVWFDAHGDFNTPETTPSGNVHGMSVAAILGRGSFAGSDWAEASGVDPENVAIVGLRSVDDEEAAALRESDVTAFTMTDVDQRGLPDVTREAIGVAADGTDGVHVSLDMDFLDPTEAPGVGTPVRGGASYREGHTAMEIVSRKLGRDLASMEIVEVNPILDDHNRTAELAVELAASGLGKRVL</sequence>
<dbReference type="GO" id="GO:0004053">
    <property type="term" value="F:arginase activity"/>
    <property type="evidence" value="ECO:0007669"/>
    <property type="project" value="UniProtKB-EC"/>
</dbReference>
<feature type="binding site" evidence="9">
    <location>
        <position position="128"/>
    </location>
    <ligand>
        <name>Mn(2+)</name>
        <dbReference type="ChEBI" id="CHEBI:29035"/>
        <label>1</label>
    </ligand>
</feature>
<keyword evidence="5 9" id="KW-0479">Metal-binding</keyword>
<name>A0ABD5Y2R2_9EURY</name>
<dbReference type="Pfam" id="PF00491">
    <property type="entry name" value="Arginase"/>
    <property type="match status" value="1"/>
</dbReference>
<dbReference type="InterPro" id="IPR020855">
    <property type="entry name" value="Ureohydrolase_Mn_BS"/>
</dbReference>
<evidence type="ECO:0000256" key="8">
    <source>
        <dbReference type="ARBA" id="ARBA00047391"/>
    </source>
</evidence>
<evidence type="ECO:0000313" key="14">
    <source>
        <dbReference type="Proteomes" id="UP001596432"/>
    </source>
</evidence>
<dbReference type="Proteomes" id="UP001596432">
    <property type="component" value="Unassembled WGS sequence"/>
</dbReference>
<dbReference type="InterPro" id="IPR023696">
    <property type="entry name" value="Ureohydrolase_dom_sf"/>
</dbReference>
<comment type="catalytic activity">
    <reaction evidence="8">
        <text>L-arginine + H2O = urea + L-ornithine</text>
        <dbReference type="Rhea" id="RHEA:20569"/>
        <dbReference type="ChEBI" id="CHEBI:15377"/>
        <dbReference type="ChEBI" id="CHEBI:16199"/>
        <dbReference type="ChEBI" id="CHEBI:32682"/>
        <dbReference type="ChEBI" id="CHEBI:46911"/>
        <dbReference type="EC" id="3.5.3.1"/>
    </reaction>
</comment>
<gene>
    <name evidence="13" type="primary">rocF</name>
    <name evidence="13" type="ORF">ACFQMA_18235</name>
</gene>
<evidence type="ECO:0000256" key="10">
    <source>
        <dbReference type="PROSITE-ProRule" id="PRU00742"/>
    </source>
</evidence>
<dbReference type="EMBL" id="JBHTAS010000001">
    <property type="protein sequence ID" value="MFC7141762.1"/>
    <property type="molecule type" value="Genomic_DNA"/>
</dbReference>
<reference evidence="13 14" key="1">
    <citation type="journal article" date="2019" name="Int. J. Syst. Evol. Microbiol.">
        <title>The Global Catalogue of Microorganisms (GCM) 10K type strain sequencing project: providing services to taxonomists for standard genome sequencing and annotation.</title>
        <authorList>
            <consortium name="The Broad Institute Genomics Platform"/>
            <consortium name="The Broad Institute Genome Sequencing Center for Infectious Disease"/>
            <person name="Wu L."/>
            <person name="Ma J."/>
        </authorList>
    </citation>
    <scope>NUCLEOTIDE SEQUENCE [LARGE SCALE GENOMIC DNA]</scope>
    <source>
        <strain evidence="13 14">XZYJT29</strain>
    </source>
</reference>
<dbReference type="FunFam" id="3.40.800.10:FF:000012">
    <property type="entry name" value="Arginase"/>
    <property type="match status" value="1"/>
</dbReference>